<dbReference type="HOGENOM" id="CLU_039613_37_0_4"/>
<dbReference type="KEGG" id="bgf:BC1003_4464"/>
<dbReference type="InterPro" id="IPR000847">
    <property type="entry name" value="LysR_HTH_N"/>
</dbReference>
<keyword evidence="2" id="KW-0805">Transcription regulation</keyword>
<dbReference type="EMBL" id="CP002218">
    <property type="protein sequence ID" value="ADN60396.1"/>
    <property type="molecule type" value="Genomic_DNA"/>
</dbReference>
<dbReference type="Pfam" id="PF03466">
    <property type="entry name" value="LysR_substrate"/>
    <property type="match status" value="1"/>
</dbReference>
<feature type="domain" description="HTH lysR-type" evidence="5">
    <location>
        <begin position="6"/>
        <end position="63"/>
    </location>
</feature>
<name>E1TFW9_BURSG</name>
<evidence type="ECO:0000259" key="5">
    <source>
        <dbReference type="PROSITE" id="PS50931"/>
    </source>
</evidence>
<gene>
    <name evidence="6" type="ordered locus">BC1003_4464</name>
</gene>
<dbReference type="PRINTS" id="PR00039">
    <property type="entry name" value="HTHLYSR"/>
</dbReference>
<organism evidence="6">
    <name type="scientific">Burkholderia sp. (strain CCGE1003)</name>
    <dbReference type="NCBI Taxonomy" id="640512"/>
    <lineage>
        <taxon>Bacteria</taxon>
        <taxon>Pseudomonadati</taxon>
        <taxon>Pseudomonadota</taxon>
        <taxon>Betaproteobacteria</taxon>
        <taxon>Burkholderiales</taxon>
        <taxon>Burkholderiaceae</taxon>
        <taxon>Burkholderia</taxon>
    </lineage>
</organism>
<dbReference type="SUPFAM" id="SSF53850">
    <property type="entry name" value="Periplasmic binding protein-like II"/>
    <property type="match status" value="1"/>
</dbReference>
<evidence type="ECO:0000256" key="2">
    <source>
        <dbReference type="ARBA" id="ARBA00023015"/>
    </source>
</evidence>
<protein>
    <submittedName>
        <fullName evidence="6">Transcriptional regulator, LysR family</fullName>
    </submittedName>
</protein>
<accession>E1TFW9</accession>
<dbReference type="InterPro" id="IPR036388">
    <property type="entry name" value="WH-like_DNA-bd_sf"/>
</dbReference>
<dbReference type="InterPro" id="IPR058163">
    <property type="entry name" value="LysR-type_TF_proteobact-type"/>
</dbReference>
<dbReference type="AlphaFoldDB" id="E1TFW9"/>
<evidence type="ECO:0000256" key="4">
    <source>
        <dbReference type="ARBA" id="ARBA00023163"/>
    </source>
</evidence>
<dbReference type="InterPro" id="IPR036390">
    <property type="entry name" value="WH_DNA-bd_sf"/>
</dbReference>
<evidence type="ECO:0000256" key="3">
    <source>
        <dbReference type="ARBA" id="ARBA00023125"/>
    </source>
</evidence>
<dbReference type="GO" id="GO:0003700">
    <property type="term" value="F:DNA-binding transcription factor activity"/>
    <property type="evidence" value="ECO:0007669"/>
    <property type="project" value="InterPro"/>
</dbReference>
<dbReference type="STRING" id="640512.BC1003_4464"/>
<proteinExistence type="inferred from homology"/>
<reference evidence="6" key="1">
    <citation type="submission" date="2010-09" db="EMBL/GenBank/DDBJ databases">
        <title>Complete sequence of chromosome2 of Burkholderia sp. CCGE1003.</title>
        <authorList>
            <consortium name="US DOE Joint Genome Institute"/>
            <person name="Lucas S."/>
            <person name="Copeland A."/>
            <person name="Lapidus A."/>
            <person name="Cheng J.-F."/>
            <person name="Bruce D."/>
            <person name="Goodwin L."/>
            <person name="Pitluck S."/>
            <person name="Daligault H."/>
            <person name="Davenport K."/>
            <person name="Detter J.C."/>
            <person name="Han C."/>
            <person name="Tapia R."/>
            <person name="Land M."/>
            <person name="Hauser L."/>
            <person name="Jeffries C."/>
            <person name="Kyrpides N."/>
            <person name="Ivanova N."/>
            <person name="Ovchinnikova G."/>
            <person name="Martinez-Romero E."/>
            <person name="Rogel M.A."/>
            <person name="Auchtung J."/>
            <person name="Tiedje J.M."/>
            <person name="Woyke T."/>
        </authorList>
    </citation>
    <scope>NUCLEOTIDE SEQUENCE</scope>
    <source>
        <strain evidence="6">CCGE1003</strain>
    </source>
</reference>
<dbReference type="Gene3D" id="3.40.190.10">
    <property type="entry name" value="Periplasmic binding protein-like II"/>
    <property type="match status" value="2"/>
</dbReference>
<keyword evidence="3" id="KW-0238">DNA-binding</keyword>
<keyword evidence="4" id="KW-0804">Transcription</keyword>
<dbReference type="eggNOG" id="COG0583">
    <property type="taxonomic scope" value="Bacteria"/>
</dbReference>
<evidence type="ECO:0000256" key="1">
    <source>
        <dbReference type="ARBA" id="ARBA00009437"/>
    </source>
</evidence>
<dbReference type="SUPFAM" id="SSF46785">
    <property type="entry name" value="Winged helix' DNA-binding domain"/>
    <property type="match status" value="1"/>
</dbReference>
<dbReference type="GO" id="GO:0006351">
    <property type="term" value="P:DNA-templated transcription"/>
    <property type="evidence" value="ECO:0007669"/>
    <property type="project" value="TreeGrafter"/>
</dbReference>
<dbReference type="Gene3D" id="1.10.10.10">
    <property type="entry name" value="Winged helix-like DNA-binding domain superfamily/Winged helix DNA-binding domain"/>
    <property type="match status" value="1"/>
</dbReference>
<dbReference type="PROSITE" id="PS50931">
    <property type="entry name" value="HTH_LYSR"/>
    <property type="match status" value="1"/>
</dbReference>
<sequence>MALRLPSLQALHVFEAAARHLSLTRAAHELNVTPVAVSRMVARLEDALGFKLFARTKTGLALTDEGAKLQQAVASGFGLVSDTIHELKSRQQENETVTLSVSSGFAAQWLLPRHPRFQAAFPAVNLRLQVMATRLYGPLDGADLGIRLHKPGSASDALFFCPEVIIAVCSPDYLAEHGSLDALRQAADGTRGHTLIHLEPTTHTWADYFAVTGLANGAGAKHVSYSDAGLALQAAMLGHGVMLGWLLAVAAPLNAGTVVPASRRIVETGCNYVLECRSREPSRATREVAQWLIDEMRVELENVETILASAEGVQTRAPV</sequence>
<dbReference type="Pfam" id="PF00126">
    <property type="entry name" value="HTH_1"/>
    <property type="match status" value="1"/>
</dbReference>
<evidence type="ECO:0000313" key="6">
    <source>
        <dbReference type="EMBL" id="ADN60396.1"/>
    </source>
</evidence>
<comment type="similarity">
    <text evidence="1">Belongs to the LysR transcriptional regulatory family.</text>
</comment>
<dbReference type="InterPro" id="IPR005119">
    <property type="entry name" value="LysR_subst-bd"/>
</dbReference>
<dbReference type="PANTHER" id="PTHR30537">
    <property type="entry name" value="HTH-TYPE TRANSCRIPTIONAL REGULATOR"/>
    <property type="match status" value="1"/>
</dbReference>
<dbReference type="GO" id="GO:0043565">
    <property type="term" value="F:sequence-specific DNA binding"/>
    <property type="evidence" value="ECO:0007669"/>
    <property type="project" value="TreeGrafter"/>
</dbReference>
<dbReference type="PANTHER" id="PTHR30537:SF74">
    <property type="entry name" value="HTH-TYPE TRANSCRIPTIONAL REGULATOR TRPI"/>
    <property type="match status" value="1"/>
</dbReference>
<dbReference type="OrthoDB" id="5526340at2"/>